<gene>
    <name evidence="1" type="ORF">HDG40_007547</name>
</gene>
<organism evidence="1 2">
    <name type="scientific">Paraburkholderia atlantica</name>
    <dbReference type="NCBI Taxonomy" id="2654982"/>
    <lineage>
        <taxon>Bacteria</taxon>
        <taxon>Pseudomonadati</taxon>
        <taxon>Pseudomonadota</taxon>
        <taxon>Betaproteobacteria</taxon>
        <taxon>Burkholderiales</taxon>
        <taxon>Burkholderiaceae</taxon>
        <taxon>Paraburkholderia</taxon>
    </lineage>
</organism>
<name>A0A7W8QFJ2_PARAM</name>
<evidence type="ECO:0000313" key="1">
    <source>
        <dbReference type="EMBL" id="MBB5429350.1"/>
    </source>
</evidence>
<keyword evidence="2" id="KW-1185">Reference proteome</keyword>
<sequence>MWPDGSTAICFVECVIRDIAGLGHGEIAEIGGLRNNHRHQAVRVGDLLRVTGLQGRHRRQEAATLIHKPDDVGNVA</sequence>
<accession>A0A7W8QFJ2</accession>
<dbReference type="Proteomes" id="UP000592780">
    <property type="component" value="Unassembled WGS sequence"/>
</dbReference>
<dbReference type="AlphaFoldDB" id="A0A7W8QFJ2"/>
<evidence type="ECO:0000313" key="2">
    <source>
        <dbReference type="Proteomes" id="UP000592780"/>
    </source>
</evidence>
<comment type="caution">
    <text evidence="1">The sequence shown here is derived from an EMBL/GenBank/DDBJ whole genome shotgun (WGS) entry which is preliminary data.</text>
</comment>
<reference evidence="1 2" key="1">
    <citation type="submission" date="2020-08" db="EMBL/GenBank/DDBJ databases">
        <title>Genomic Encyclopedia of Type Strains, Phase IV (KMG-V): Genome sequencing to study the core and pangenomes of soil and plant-associated prokaryotes.</title>
        <authorList>
            <person name="Whitman W."/>
        </authorList>
    </citation>
    <scope>NUCLEOTIDE SEQUENCE [LARGE SCALE GENOMIC DNA]</scope>
    <source>
        <strain evidence="1 2">JPY158</strain>
    </source>
</reference>
<protein>
    <submittedName>
        <fullName evidence="1">Ribulose bisphosphate carboxylase small subunit</fullName>
    </submittedName>
</protein>
<proteinExistence type="predicted"/>
<dbReference type="EMBL" id="JACHDD010000024">
    <property type="protein sequence ID" value="MBB5429350.1"/>
    <property type="molecule type" value="Genomic_DNA"/>
</dbReference>